<dbReference type="InterPro" id="IPR026739">
    <property type="entry name" value="AP_beta"/>
</dbReference>
<keyword evidence="5 6" id="KW-0472">Membrane</keyword>
<dbReference type="Pfam" id="PF09066">
    <property type="entry name" value="B2-adapt-app_C"/>
    <property type="match status" value="1"/>
</dbReference>
<dbReference type="Gene3D" id="3.30.310.10">
    <property type="entry name" value="TATA-Binding Protein"/>
    <property type="match status" value="1"/>
</dbReference>
<evidence type="ECO:0000256" key="1">
    <source>
        <dbReference type="ARBA" id="ARBA00004308"/>
    </source>
</evidence>
<evidence type="ECO:0000256" key="6">
    <source>
        <dbReference type="PIRNR" id="PIRNR002291"/>
    </source>
</evidence>
<gene>
    <name evidence="10" type="ordered locus">Bathy14g01150</name>
</gene>
<dbReference type="EMBL" id="FO082265">
    <property type="protein sequence ID" value="CCO19471.1"/>
    <property type="molecule type" value="Genomic_DNA"/>
</dbReference>
<dbReference type="KEGG" id="bpg:Bathy14g01150"/>
<dbReference type="InterPro" id="IPR015151">
    <property type="entry name" value="B-adaptin_app_sub_C"/>
</dbReference>
<dbReference type="RefSeq" id="XP_007509014.1">
    <property type="nucleotide sequence ID" value="XM_007508952.1"/>
</dbReference>
<evidence type="ECO:0000256" key="3">
    <source>
        <dbReference type="ARBA" id="ARBA00022448"/>
    </source>
</evidence>
<accession>K8EN54</accession>
<evidence type="ECO:0000313" key="10">
    <source>
        <dbReference type="EMBL" id="CCO19471.1"/>
    </source>
</evidence>
<evidence type="ECO:0000256" key="7">
    <source>
        <dbReference type="SAM" id="MobiDB-lite"/>
    </source>
</evidence>
<dbReference type="InterPro" id="IPR002553">
    <property type="entry name" value="Clathrin/coatomer_adapt-like_N"/>
</dbReference>
<dbReference type="STRING" id="41875.K8EN54"/>
<dbReference type="InterPro" id="IPR012295">
    <property type="entry name" value="TBP_dom_sf"/>
</dbReference>
<sequence>MNAATGDIATKKMLYHYIGVYSDKSKESEELAMMTINTLQKDTKHEDPTIRGLAIRSMTSLRSKSLVEYSIECVKEGLRDAHPYARKAACLGCLKVYRLCCASSSSGRNGAENEDILNAFTESGILATVEKLLLEDRDANVVANALVTVVEIFGESDPRLQNVALLTALTNKIRDFGELSQHLVLKLTHSYAVLANDASNSKKIPPLPDDVKYQWMNSLESRISSPNTSIALAASRIFLELTKNDPSTHQRVYERIKPSLLTLATAQTSGVETSAVVWAHLKLLAYRAPIAFVTDYKSFYVRVNADSFEIKRCKLRTLSLIADAQNCTRIVDELFEYVNDVQDEHFARLAMKAIGRVARKKKESFAMMDAEKRLMVTKKICDVFVETTSPSSKADSLIEIGMCLRQCATSQDGEEEEESKECRSICCQAIESALESVQFSVLDMFPQAHSGVVSSATTKSITRARSILLWLLGEFGASGFIDSAPYALESSIENLPEEVYPSIRTETFFASLKLFCKRAPEMRKAFGTCLKWCATEDSDSTARATASVYGSLMCSSSSSRKIANDLLLAHSKLGSVQFSEELEEQERFDRLFNEMDTLAITYELEEKKFIDGSSLTKTEEEEEETIRQRAQQRQQQLDQETSLLQFDDFEAADDEERESSSSLNPNPFLDPSQFQLNWQLFPEVAKNQSVMISPSLGALITQSTSVFIDRLKSNGFVTAASGGDATQMKFYVYTQATTSAKWYLIECIAAANKCDWTMKSDSVDKLEVDTVSSLFNSSLL</sequence>
<comment type="function">
    <text evidence="6">Subunit of clathrin-associated adaptor protein complex that plays a role in protein sorting in the late-Golgi/trans-Golgi network (TGN) and/or endosomes. The AP complexes mediate both the recruitment of clathrin to membranes and the recognition of sorting signals within the cytosolic tails of transmembrane cargo molecules.</text>
</comment>
<dbReference type="GO" id="GO:0006886">
    <property type="term" value="P:intracellular protein transport"/>
    <property type="evidence" value="ECO:0007669"/>
    <property type="project" value="InterPro"/>
</dbReference>
<feature type="domain" description="Beta-adaptin appendage C-terminal subdomain" evidence="9">
    <location>
        <begin position="665"/>
        <end position="764"/>
    </location>
</feature>
<name>K8EN54_9CHLO</name>
<evidence type="ECO:0000259" key="8">
    <source>
        <dbReference type="Pfam" id="PF01602"/>
    </source>
</evidence>
<dbReference type="PIRSF" id="PIRSF002291">
    <property type="entry name" value="AP_complex_beta"/>
    <property type="match status" value="1"/>
</dbReference>
<feature type="region of interest" description="Disordered" evidence="7">
    <location>
        <begin position="613"/>
        <end position="634"/>
    </location>
</feature>
<organism evidence="10 11">
    <name type="scientific">Bathycoccus prasinos</name>
    <dbReference type="NCBI Taxonomy" id="41875"/>
    <lineage>
        <taxon>Eukaryota</taxon>
        <taxon>Viridiplantae</taxon>
        <taxon>Chlorophyta</taxon>
        <taxon>Mamiellophyceae</taxon>
        <taxon>Mamiellales</taxon>
        <taxon>Bathycoccaceae</taxon>
        <taxon>Bathycoccus</taxon>
    </lineage>
</organism>
<dbReference type="Pfam" id="PF01602">
    <property type="entry name" value="Adaptin_N"/>
    <property type="match status" value="1"/>
</dbReference>
<dbReference type="GeneID" id="19011675"/>
<dbReference type="GO" id="GO:0030276">
    <property type="term" value="F:clathrin binding"/>
    <property type="evidence" value="ECO:0007669"/>
    <property type="project" value="InterPro"/>
</dbReference>
<dbReference type="GO" id="GO:0016192">
    <property type="term" value="P:vesicle-mediated transport"/>
    <property type="evidence" value="ECO:0007669"/>
    <property type="project" value="InterPro"/>
</dbReference>
<dbReference type="InterPro" id="IPR011989">
    <property type="entry name" value="ARM-like"/>
</dbReference>
<evidence type="ECO:0000256" key="5">
    <source>
        <dbReference type="ARBA" id="ARBA00023136"/>
    </source>
</evidence>
<reference evidence="10 11" key="1">
    <citation type="submission" date="2011-10" db="EMBL/GenBank/DDBJ databases">
        <authorList>
            <person name="Genoscope - CEA"/>
        </authorList>
    </citation>
    <scope>NUCLEOTIDE SEQUENCE [LARGE SCALE GENOMIC DNA]</scope>
    <source>
        <strain evidence="10 11">RCC 1105</strain>
    </source>
</reference>
<keyword evidence="11" id="KW-1185">Reference proteome</keyword>
<evidence type="ECO:0000313" key="11">
    <source>
        <dbReference type="Proteomes" id="UP000198341"/>
    </source>
</evidence>
<keyword evidence="3 6" id="KW-0813">Transport</keyword>
<dbReference type="InterPro" id="IPR016342">
    <property type="entry name" value="AP_complex_bsu_1_2_4"/>
</dbReference>
<dbReference type="PANTHER" id="PTHR11134">
    <property type="entry name" value="ADAPTOR COMPLEX SUBUNIT BETA FAMILY MEMBER"/>
    <property type="match status" value="1"/>
</dbReference>
<protein>
    <recommendedName>
        <fullName evidence="6">Beta-adaptin-like protein</fullName>
    </recommendedName>
</protein>
<comment type="subcellular location">
    <subcellularLocation>
        <location evidence="1">Endomembrane system</location>
    </subcellularLocation>
</comment>
<dbReference type="Proteomes" id="UP000198341">
    <property type="component" value="Chromosome 14"/>
</dbReference>
<comment type="subunit">
    <text evidence="6">Adaptor protein complexes are heterotetramers composed of two large adaptins (beta-type subunit and alpha-type or delta-type or epsilon-type or gamma-type subunit), a medium adaptin (mu-type subunit) and a small adaptin (sigma-type subunit).</text>
</comment>
<comment type="similarity">
    <text evidence="2 6">Belongs to the adaptor complexes large subunit family.</text>
</comment>
<dbReference type="GO" id="GO:0012505">
    <property type="term" value="C:endomembrane system"/>
    <property type="evidence" value="ECO:0007669"/>
    <property type="project" value="UniProtKB-SubCell"/>
</dbReference>
<evidence type="ECO:0000256" key="2">
    <source>
        <dbReference type="ARBA" id="ARBA00006613"/>
    </source>
</evidence>
<dbReference type="AlphaFoldDB" id="K8EN54"/>
<dbReference type="InterPro" id="IPR016024">
    <property type="entry name" value="ARM-type_fold"/>
</dbReference>
<dbReference type="GO" id="GO:0030131">
    <property type="term" value="C:clathrin adaptor complex"/>
    <property type="evidence" value="ECO:0007669"/>
    <property type="project" value="InterPro"/>
</dbReference>
<evidence type="ECO:0000259" key="9">
    <source>
        <dbReference type="Pfam" id="PF09066"/>
    </source>
</evidence>
<dbReference type="OrthoDB" id="497003at2759"/>
<dbReference type="eggNOG" id="KOG1061">
    <property type="taxonomic scope" value="Eukaryota"/>
</dbReference>
<keyword evidence="4 6" id="KW-0653">Protein transport</keyword>
<dbReference type="SUPFAM" id="SSF48371">
    <property type="entry name" value="ARM repeat"/>
    <property type="match status" value="1"/>
</dbReference>
<evidence type="ECO:0000256" key="4">
    <source>
        <dbReference type="ARBA" id="ARBA00022927"/>
    </source>
</evidence>
<proteinExistence type="inferred from homology"/>
<feature type="domain" description="Clathrin/coatomer adaptor adaptin-like N-terminal" evidence="8">
    <location>
        <begin position="4"/>
        <end position="365"/>
    </location>
</feature>
<dbReference type="Gene3D" id="1.25.10.10">
    <property type="entry name" value="Leucine-rich Repeat Variant"/>
    <property type="match status" value="1"/>
</dbReference>